<dbReference type="CDD" id="cd00035">
    <property type="entry name" value="ChtBD1"/>
    <property type="match status" value="1"/>
</dbReference>
<dbReference type="InterPro" id="IPR011330">
    <property type="entry name" value="Glyco_hydro/deAcase_b/a-brl"/>
</dbReference>
<keyword evidence="4" id="KW-0732">Signal</keyword>
<sequence>MLNCNHSTLLPILFTFLAGLLSTPVHIQPRFTLHLIIPLIKAAVFTMSMRSALIVFSPILAALATARNILPSPADNPISYVLGQHEYDVGGILPRLVNRAAEGRCGPNFGKCPTGHCCSTAGYCGNTQNHCRSPDCQIDYGHCDAHQSPGGAPTDAVPRHQLGHVAYGPHAVRSCSVPGTVALTYDDGPGPYTNDLLDLLDKYDAKATFFITGNNNGKGEIDAPGKPWVEMIQRMRLKGHQIASHTWSHQDLSKISKDQRRVQLLWNEVALRNILGGFPTYMRPPYSSCTPESGCLKDMGSLGYHVVLYDIDTEDYRYDNPAMIQRSKDIFDKNLDRGKPSDTSWLVIAHDVHEQTVHNLTEHMIKKLRSNGYRPVTVGECLGDPADFWYRTDDNFDNNLLLRMSSEVTEGKIVSQDGVCGNGITCTGSTFGPCCSKTNRCGNYTSHCGEGCQPDSGKCNGVSGSVPGSDSRTHGHHVLSDMGKSALKSEASSWPRKDPYGVGLILLSGALALLI</sequence>
<dbReference type="Proteomes" id="UP000234275">
    <property type="component" value="Unassembled WGS sequence"/>
</dbReference>
<evidence type="ECO:0000256" key="1">
    <source>
        <dbReference type="ARBA" id="ARBA00001941"/>
    </source>
</evidence>
<keyword evidence="13" id="KW-1185">Reference proteome</keyword>
<keyword evidence="8" id="KW-0170">Cobalt</keyword>
<accession>A0A2I2G3V7</accession>
<keyword evidence="2 9" id="KW-0147">Chitin-binding</keyword>
<proteinExistence type="predicted"/>
<dbReference type="GO" id="GO:0008061">
    <property type="term" value="F:chitin binding"/>
    <property type="evidence" value="ECO:0007669"/>
    <property type="project" value="UniProtKB-UniRule"/>
</dbReference>
<dbReference type="STRING" id="1392250.A0A2I2G3V7"/>
<dbReference type="GeneID" id="36553421"/>
<dbReference type="InterPro" id="IPR002509">
    <property type="entry name" value="NODB_dom"/>
</dbReference>
<evidence type="ECO:0000256" key="4">
    <source>
        <dbReference type="ARBA" id="ARBA00022729"/>
    </source>
</evidence>
<dbReference type="SUPFAM" id="SSF88713">
    <property type="entry name" value="Glycoside hydrolase/deacetylase"/>
    <property type="match status" value="1"/>
</dbReference>
<feature type="domain" description="NodB homology" evidence="11">
    <location>
        <begin position="179"/>
        <end position="376"/>
    </location>
</feature>
<dbReference type="EMBL" id="MSFO01000005">
    <property type="protein sequence ID" value="PLB47549.1"/>
    <property type="molecule type" value="Genomic_DNA"/>
</dbReference>
<evidence type="ECO:0000313" key="13">
    <source>
        <dbReference type="Proteomes" id="UP000234275"/>
    </source>
</evidence>
<dbReference type="GO" id="GO:0005975">
    <property type="term" value="P:carbohydrate metabolic process"/>
    <property type="evidence" value="ECO:0007669"/>
    <property type="project" value="InterPro"/>
</dbReference>
<dbReference type="Pfam" id="PF00187">
    <property type="entry name" value="Chitin_bind_1"/>
    <property type="match status" value="1"/>
</dbReference>
<dbReference type="Gene3D" id="3.20.20.370">
    <property type="entry name" value="Glycoside hydrolase/deacetylase"/>
    <property type="match status" value="1"/>
</dbReference>
<evidence type="ECO:0000256" key="7">
    <source>
        <dbReference type="ARBA" id="ARBA00023277"/>
    </source>
</evidence>
<feature type="domain" description="Chitin-binding type-1" evidence="10">
    <location>
        <begin position="417"/>
        <end position="461"/>
    </location>
</feature>
<organism evidence="12 13">
    <name type="scientific">Aspergillus steynii IBT 23096</name>
    <dbReference type="NCBI Taxonomy" id="1392250"/>
    <lineage>
        <taxon>Eukaryota</taxon>
        <taxon>Fungi</taxon>
        <taxon>Dikarya</taxon>
        <taxon>Ascomycota</taxon>
        <taxon>Pezizomycotina</taxon>
        <taxon>Eurotiomycetes</taxon>
        <taxon>Eurotiomycetidae</taxon>
        <taxon>Eurotiales</taxon>
        <taxon>Aspergillaceae</taxon>
        <taxon>Aspergillus</taxon>
        <taxon>Aspergillus subgen. Circumdati</taxon>
    </lineage>
</organism>
<dbReference type="OrthoDB" id="407355at2759"/>
<feature type="disulfide bond" evidence="9">
    <location>
        <begin position="117"/>
        <end position="131"/>
    </location>
</feature>
<dbReference type="AlphaFoldDB" id="A0A2I2G3V7"/>
<dbReference type="InterPro" id="IPR036861">
    <property type="entry name" value="Endochitinase-like_sf"/>
</dbReference>
<feature type="disulfide bond" evidence="9">
    <location>
        <begin position="112"/>
        <end position="124"/>
    </location>
</feature>
<evidence type="ECO:0000256" key="3">
    <source>
        <dbReference type="ARBA" id="ARBA00022723"/>
    </source>
</evidence>
<dbReference type="GO" id="GO:0016810">
    <property type="term" value="F:hydrolase activity, acting on carbon-nitrogen (but not peptide) bonds"/>
    <property type="evidence" value="ECO:0007669"/>
    <property type="project" value="InterPro"/>
</dbReference>
<dbReference type="PROSITE" id="PS51677">
    <property type="entry name" value="NODB"/>
    <property type="match status" value="1"/>
</dbReference>
<evidence type="ECO:0000256" key="9">
    <source>
        <dbReference type="PROSITE-ProRule" id="PRU00261"/>
    </source>
</evidence>
<keyword evidence="9" id="KW-1015">Disulfide bond</keyword>
<keyword evidence="6" id="KW-0843">Virulence</keyword>
<comment type="caution">
    <text evidence="9">Lacks conserved residue(s) required for the propagation of feature annotation.</text>
</comment>
<dbReference type="Gene3D" id="3.30.60.10">
    <property type="entry name" value="Endochitinase-like"/>
    <property type="match status" value="1"/>
</dbReference>
<feature type="disulfide bond" evidence="9">
    <location>
        <begin position="434"/>
        <end position="448"/>
    </location>
</feature>
<dbReference type="RefSeq" id="XP_024702851.1">
    <property type="nucleotide sequence ID" value="XM_024845722.1"/>
</dbReference>
<evidence type="ECO:0000259" key="10">
    <source>
        <dbReference type="PROSITE" id="PS50941"/>
    </source>
</evidence>
<dbReference type="PANTHER" id="PTHR46471:SF4">
    <property type="entry name" value="CHITIN DEACETYLASE"/>
    <property type="match status" value="1"/>
</dbReference>
<feature type="disulfide bond" evidence="9">
    <location>
        <begin position="420"/>
        <end position="435"/>
    </location>
</feature>
<dbReference type="GO" id="GO:0046872">
    <property type="term" value="F:metal ion binding"/>
    <property type="evidence" value="ECO:0007669"/>
    <property type="project" value="UniProtKB-KW"/>
</dbReference>
<evidence type="ECO:0000256" key="6">
    <source>
        <dbReference type="ARBA" id="ARBA00023026"/>
    </source>
</evidence>
<keyword evidence="5 12" id="KW-0378">Hydrolase</keyword>
<dbReference type="CDD" id="cd11618">
    <property type="entry name" value="ChtBD1_1"/>
    <property type="match status" value="1"/>
</dbReference>
<dbReference type="CDD" id="cd10951">
    <property type="entry name" value="CE4_ClCDA_like"/>
    <property type="match status" value="1"/>
</dbReference>
<gene>
    <name evidence="12" type="ORF">P170DRAFT_385326</name>
</gene>
<evidence type="ECO:0000313" key="12">
    <source>
        <dbReference type="EMBL" id="PLB47549.1"/>
    </source>
</evidence>
<comment type="caution">
    <text evidence="12">The sequence shown here is derived from an EMBL/GenBank/DDBJ whole genome shotgun (WGS) entry which is preliminary data.</text>
</comment>
<evidence type="ECO:0000256" key="8">
    <source>
        <dbReference type="ARBA" id="ARBA00023285"/>
    </source>
</evidence>
<dbReference type="PROSITE" id="PS50941">
    <property type="entry name" value="CHIT_BIND_I_2"/>
    <property type="match status" value="2"/>
</dbReference>
<dbReference type="SUPFAM" id="SSF57016">
    <property type="entry name" value="Plant lectins/antimicrobial peptides"/>
    <property type="match status" value="2"/>
</dbReference>
<name>A0A2I2G3V7_9EURO</name>
<comment type="cofactor">
    <cofactor evidence="1">
        <name>Co(2+)</name>
        <dbReference type="ChEBI" id="CHEBI:48828"/>
    </cofactor>
</comment>
<keyword evidence="3" id="KW-0479">Metal-binding</keyword>
<evidence type="ECO:0000259" key="11">
    <source>
        <dbReference type="PROSITE" id="PS51677"/>
    </source>
</evidence>
<protein>
    <submittedName>
        <fullName evidence="12">Glycoside hydrolase/deacetylase</fullName>
    </submittedName>
</protein>
<dbReference type="InterPro" id="IPR001002">
    <property type="entry name" value="Chitin-bd_1"/>
</dbReference>
<dbReference type="PANTHER" id="PTHR46471">
    <property type="entry name" value="CHITIN DEACETYLASE"/>
    <property type="match status" value="1"/>
</dbReference>
<reference evidence="12 13" key="1">
    <citation type="submission" date="2016-12" db="EMBL/GenBank/DDBJ databases">
        <title>The genomes of Aspergillus section Nigri reveals drivers in fungal speciation.</title>
        <authorList>
            <consortium name="DOE Joint Genome Institute"/>
            <person name="Vesth T.C."/>
            <person name="Nybo J."/>
            <person name="Theobald S."/>
            <person name="Brandl J."/>
            <person name="Frisvad J.C."/>
            <person name="Nielsen K.F."/>
            <person name="Lyhne E.K."/>
            <person name="Kogle M.E."/>
            <person name="Kuo A."/>
            <person name="Riley R."/>
            <person name="Clum A."/>
            <person name="Nolan M."/>
            <person name="Lipzen A."/>
            <person name="Salamov A."/>
            <person name="Henrissat B."/>
            <person name="Wiebenga A."/>
            <person name="De Vries R.P."/>
            <person name="Grigoriev I.V."/>
            <person name="Mortensen U.H."/>
            <person name="Andersen M.R."/>
            <person name="Baker S.E."/>
        </authorList>
    </citation>
    <scope>NUCLEOTIDE SEQUENCE [LARGE SCALE GENOMIC DNA]</scope>
    <source>
        <strain evidence="12 13">IBT 23096</strain>
    </source>
</reference>
<keyword evidence="7" id="KW-0119">Carbohydrate metabolism</keyword>
<dbReference type="VEuPathDB" id="FungiDB:P170DRAFT_385326"/>
<evidence type="ECO:0000256" key="5">
    <source>
        <dbReference type="ARBA" id="ARBA00022801"/>
    </source>
</evidence>
<evidence type="ECO:0000256" key="2">
    <source>
        <dbReference type="ARBA" id="ARBA00022669"/>
    </source>
</evidence>
<dbReference type="Pfam" id="PF01522">
    <property type="entry name" value="Polysacc_deac_1"/>
    <property type="match status" value="1"/>
</dbReference>
<feature type="domain" description="Chitin-binding type-1" evidence="10">
    <location>
        <begin position="102"/>
        <end position="145"/>
    </location>
</feature>